<dbReference type="InterPro" id="IPR000182">
    <property type="entry name" value="GNAT_dom"/>
</dbReference>
<comment type="caution">
    <text evidence="3">The sequence shown here is derived from an EMBL/GenBank/DDBJ whole genome shotgun (WGS) entry which is preliminary data.</text>
</comment>
<evidence type="ECO:0000313" key="6">
    <source>
        <dbReference type="Proteomes" id="UP000442469"/>
    </source>
</evidence>
<dbReference type="Proteomes" id="UP000442469">
    <property type="component" value="Unassembled WGS sequence"/>
</dbReference>
<proteinExistence type="predicted"/>
<keyword evidence="1 3" id="KW-0808">Transferase</keyword>
<feature type="domain" description="N-acetyltransferase" evidence="2">
    <location>
        <begin position="3"/>
        <end position="184"/>
    </location>
</feature>
<dbReference type="RefSeq" id="WP_036625922.1">
    <property type="nucleotide sequence ID" value="NZ_BGML01000021.1"/>
</dbReference>
<dbReference type="Gene3D" id="3.40.630.30">
    <property type="match status" value="1"/>
</dbReference>
<dbReference type="InterPro" id="IPR050769">
    <property type="entry name" value="NAT_camello-type"/>
</dbReference>
<evidence type="ECO:0000313" key="3">
    <source>
        <dbReference type="EMBL" id="KFN05829.1"/>
    </source>
</evidence>
<keyword evidence="5" id="KW-1185">Reference proteome</keyword>
<gene>
    <name evidence="3" type="ORF">DJ90_357</name>
    <name evidence="4" type="ORF">GNQ08_30080</name>
</gene>
<dbReference type="InterPro" id="IPR008125">
    <property type="entry name" value="Streptothricin_AcTrfase"/>
</dbReference>
<dbReference type="CDD" id="cd04301">
    <property type="entry name" value="NAT_SF"/>
    <property type="match status" value="1"/>
</dbReference>
<dbReference type="OrthoDB" id="9800193at2"/>
<dbReference type="InterPro" id="IPR016181">
    <property type="entry name" value="Acyl_CoA_acyltransferase"/>
</dbReference>
<dbReference type="Proteomes" id="UP000029278">
    <property type="component" value="Unassembled WGS sequence"/>
</dbReference>
<dbReference type="GeneID" id="77009404"/>
<evidence type="ECO:0000256" key="1">
    <source>
        <dbReference type="ARBA" id="ARBA00022679"/>
    </source>
</evidence>
<evidence type="ECO:0000313" key="5">
    <source>
        <dbReference type="Proteomes" id="UP000029278"/>
    </source>
</evidence>
<dbReference type="GO" id="GO:0008080">
    <property type="term" value="F:N-acetyltransferase activity"/>
    <property type="evidence" value="ECO:0007669"/>
    <property type="project" value="InterPro"/>
</dbReference>
<sequence length="184" mass="21108">MNIVIRELSTADEDAWQDIDDSFTVDSTLSLSLTGRQIDFTVNKIPGYTKSYSDPQFKDAEEENYSDYIGNPDQIVYLACLDNQAVGRLVLKRNWNNYALIEDIAVDKNYRGYGIGRKLIEQAKRWAHNGGMPGIMLETQSNNVKACEFYRSCGFVIGGFDFHLYRGIHKNSDETAIFWYLIFE</sequence>
<organism evidence="3 5">
    <name type="scientific">Paenibacillus macerans</name>
    <name type="common">Bacillus macerans</name>
    <dbReference type="NCBI Taxonomy" id="44252"/>
    <lineage>
        <taxon>Bacteria</taxon>
        <taxon>Bacillati</taxon>
        <taxon>Bacillota</taxon>
        <taxon>Bacilli</taxon>
        <taxon>Bacillales</taxon>
        <taxon>Paenibacillaceae</taxon>
        <taxon>Paenibacillus</taxon>
    </lineage>
</organism>
<dbReference type="PROSITE" id="PS51186">
    <property type="entry name" value="GNAT"/>
    <property type="match status" value="1"/>
</dbReference>
<dbReference type="STRING" id="44252.DJ90_357"/>
<protein>
    <submittedName>
        <fullName evidence="3">Acetyltransferase domain protein</fullName>
    </submittedName>
    <submittedName>
        <fullName evidence="4">GNAT family N-acetyltransferase</fullName>
    </submittedName>
</protein>
<name>A0A090Z3H9_PAEMA</name>
<dbReference type="HOGENOM" id="CLU_095996_1_1_9"/>
<dbReference type="PRINTS" id="PR01754">
    <property type="entry name" value="SACTRNSFRASE"/>
</dbReference>
<dbReference type="PANTHER" id="PTHR13947:SF37">
    <property type="entry name" value="LD18367P"/>
    <property type="match status" value="1"/>
</dbReference>
<dbReference type="EMBL" id="WNZZ01000048">
    <property type="protein sequence ID" value="MUG26579.1"/>
    <property type="molecule type" value="Genomic_DNA"/>
</dbReference>
<accession>A0A090Z3H9</accession>
<dbReference type="Pfam" id="PF00583">
    <property type="entry name" value="Acetyltransf_1"/>
    <property type="match status" value="1"/>
</dbReference>
<dbReference type="PATRIC" id="fig|44252.3.peg.4631"/>
<dbReference type="PANTHER" id="PTHR13947">
    <property type="entry name" value="GNAT FAMILY N-ACETYLTRANSFERASE"/>
    <property type="match status" value="1"/>
</dbReference>
<evidence type="ECO:0000313" key="4">
    <source>
        <dbReference type="EMBL" id="MUG26579.1"/>
    </source>
</evidence>
<dbReference type="EMBL" id="JMQA01000038">
    <property type="protein sequence ID" value="KFN05829.1"/>
    <property type="molecule type" value="Genomic_DNA"/>
</dbReference>
<reference evidence="3 5" key="1">
    <citation type="submission" date="2014-04" db="EMBL/GenBank/DDBJ databases">
        <authorList>
            <person name="Bishop-Lilly K.A."/>
            <person name="Broomall S.M."/>
            <person name="Chain P.S."/>
            <person name="Chertkov O."/>
            <person name="Coyne S.R."/>
            <person name="Daligault H.E."/>
            <person name="Davenport K.W."/>
            <person name="Erkkila T."/>
            <person name="Frey K.G."/>
            <person name="Gibbons H.S."/>
            <person name="Gu W."/>
            <person name="Jaissle J."/>
            <person name="Johnson S.L."/>
            <person name="Koroleva G.I."/>
            <person name="Ladner J.T."/>
            <person name="Lo C.-C."/>
            <person name="Minogue T.D."/>
            <person name="Munk C."/>
            <person name="Palacios G.F."/>
            <person name="Redden C.L."/>
            <person name="Rosenzweig C.N."/>
            <person name="Scholz M.B."/>
            <person name="Teshima H."/>
            <person name="Xu Y."/>
        </authorList>
    </citation>
    <scope>NUCLEOTIDE SEQUENCE [LARGE SCALE GENOMIC DNA]</scope>
    <source>
        <strain evidence="3 5">8244</strain>
    </source>
</reference>
<reference evidence="4 6" key="2">
    <citation type="submission" date="2019-11" db="EMBL/GenBank/DDBJ databases">
        <title>Draft genome sequences of five Paenibacillus species of dairy origin.</title>
        <authorList>
            <person name="Olajide A.M."/>
            <person name="Chen S."/>
            <person name="Lapointe G."/>
        </authorList>
    </citation>
    <scope>NUCLEOTIDE SEQUENCE [LARGE SCALE GENOMIC DNA]</scope>
    <source>
        <strain evidence="4 6">3CT49</strain>
    </source>
</reference>
<evidence type="ECO:0000259" key="2">
    <source>
        <dbReference type="PROSITE" id="PS51186"/>
    </source>
</evidence>
<dbReference type="AlphaFoldDB" id="A0A090Z3H9"/>
<dbReference type="SUPFAM" id="SSF55729">
    <property type="entry name" value="Acyl-CoA N-acyltransferases (Nat)"/>
    <property type="match status" value="1"/>
</dbReference>